<dbReference type="Proteomes" id="UP000007797">
    <property type="component" value="Unassembled WGS sequence"/>
</dbReference>
<evidence type="ECO:0000313" key="3">
    <source>
        <dbReference type="Proteomes" id="UP000007797"/>
    </source>
</evidence>
<gene>
    <name evidence="2" type="ORF">DFA_06395</name>
</gene>
<dbReference type="OMA" id="CENTEFC"/>
<organism evidence="2 3">
    <name type="scientific">Cavenderia fasciculata</name>
    <name type="common">Slime mold</name>
    <name type="synonym">Dictyostelium fasciculatum</name>
    <dbReference type="NCBI Taxonomy" id="261658"/>
    <lineage>
        <taxon>Eukaryota</taxon>
        <taxon>Amoebozoa</taxon>
        <taxon>Evosea</taxon>
        <taxon>Eumycetozoa</taxon>
        <taxon>Dictyostelia</taxon>
        <taxon>Acytosteliales</taxon>
        <taxon>Cavenderiaceae</taxon>
        <taxon>Cavenderia</taxon>
    </lineage>
</organism>
<dbReference type="PANTHER" id="PTHR33459">
    <property type="entry name" value="DD-GDCA PROTEIN"/>
    <property type="match status" value="1"/>
</dbReference>
<protein>
    <recommendedName>
        <fullName evidence="4">Paramecium surface antigen repeat-containing protein</fullName>
    </recommendedName>
</protein>
<evidence type="ECO:0000256" key="1">
    <source>
        <dbReference type="SAM" id="SignalP"/>
    </source>
</evidence>
<dbReference type="InterPro" id="IPR052326">
    <property type="entry name" value="Diff-Dev_Assoc_Protein"/>
</dbReference>
<dbReference type="RefSeq" id="XP_004362096.1">
    <property type="nucleotide sequence ID" value="XM_004362039.1"/>
</dbReference>
<evidence type="ECO:0000313" key="2">
    <source>
        <dbReference type="EMBL" id="EGG24245.1"/>
    </source>
</evidence>
<evidence type="ECO:0008006" key="4">
    <source>
        <dbReference type="Google" id="ProtNLM"/>
    </source>
</evidence>
<dbReference type="OrthoDB" id="24249at2759"/>
<sequence>MMKQIIVICILAGLFIAGSSAQQCEGTTEFFSCVEEGRFCNETLICGYGYECLPNPFYYNGPRSALAEIDGGSSYEQVPTSICIKLGAVGAVCFEDDQCMNGLECYNANNNGTCQHLYFAQLGEDCQYDQECYYNLKCDPFERECVADVNTDYQCQYNVQCSYGFQCNTTSHRCVPRASVGQVCHQTKDGFSYMYCQEDLICNRDSEGNYTCITPFSVAAGKGCDSFENLSGDNGFYISPCQAGSVCYDGVCTTLNITGPSVNCSADRNLCSFVEYCACNNGTRMEGATGQCVPYSISNTETINKCIEHTTNLLNCLKDNECTGFAQNREVEGDLFVPNSCGYRHCHSEICDIQAECTALPPSPAPSCGEVDLDEKYYCADFSSASTLATSGSILIAVFIALLF</sequence>
<dbReference type="KEGG" id="dfa:DFA_06395"/>
<dbReference type="AlphaFoldDB" id="F4PIV9"/>
<dbReference type="EMBL" id="GL883007">
    <property type="protein sequence ID" value="EGG24245.1"/>
    <property type="molecule type" value="Genomic_DNA"/>
</dbReference>
<keyword evidence="1" id="KW-0732">Signal</keyword>
<feature type="chain" id="PRO_5003313105" description="Paramecium surface antigen repeat-containing protein" evidence="1">
    <location>
        <begin position="22"/>
        <end position="404"/>
    </location>
</feature>
<reference evidence="3" key="1">
    <citation type="journal article" date="2011" name="Genome Res.">
        <title>Phylogeny-wide analysis of social amoeba genomes highlights ancient origins for complex intercellular communication.</title>
        <authorList>
            <person name="Heidel A.J."/>
            <person name="Lawal H.M."/>
            <person name="Felder M."/>
            <person name="Schilde C."/>
            <person name="Helps N.R."/>
            <person name="Tunggal B."/>
            <person name="Rivero F."/>
            <person name="John U."/>
            <person name="Schleicher M."/>
            <person name="Eichinger L."/>
            <person name="Platzer M."/>
            <person name="Noegel A.A."/>
            <person name="Schaap P."/>
            <person name="Gloeckner G."/>
        </authorList>
    </citation>
    <scope>NUCLEOTIDE SEQUENCE [LARGE SCALE GENOMIC DNA]</scope>
    <source>
        <strain evidence="3">SH3</strain>
    </source>
</reference>
<dbReference type="PANTHER" id="PTHR33459:SF6">
    <property type="entry name" value="DICKKOPF N-TERMINAL CYSTEINE-RICH DOMAIN-CONTAINING PROTEIN"/>
    <property type="match status" value="1"/>
</dbReference>
<accession>F4PIV9</accession>
<name>F4PIV9_CACFS</name>
<keyword evidence="3" id="KW-1185">Reference proteome</keyword>
<dbReference type="GeneID" id="14876244"/>
<feature type="signal peptide" evidence="1">
    <location>
        <begin position="1"/>
        <end position="21"/>
    </location>
</feature>
<proteinExistence type="predicted"/>